<comment type="catalytic activity">
    <reaction evidence="7 8">
        <text>(S)-4-amino-5-oxopentanoate + tRNA(Glu) + NADP(+) = L-glutamyl-tRNA(Glu) + NADPH + H(+)</text>
        <dbReference type="Rhea" id="RHEA:12344"/>
        <dbReference type="Rhea" id="RHEA-COMP:9663"/>
        <dbReference type="Rhea" id="RHEA-COMP:9680"/>
        <dbReference type="ChEBI" id="CHEBI:15378"/>
        <dbReference type="ChEBI" id="CHEBI:57501"/>
        <dbReference type="ChEBI" id="CHEBI:57783"/>
        <dbReference type="ChEBI" id="CHEBI:58349"/>
        <dbReference type="ChEBI" id="CHEBI:78442"/>
        <dbReference type="ChEBI" id="CHEBI:78520"/>
        <dbReference type="EC" id="1.2.1.70"/>
    </reaction>
</comment>
<feature type="domain" description="Glutamyl-tRNA reductase N-terminal" evidence="11">
    <location>
        <begin position="6"/>
        <end position="151"/>
    </location>
</feature>
<feature type="active site" description="Nucleophile" evidence="8">
    <location>
        <position position="47"/>
    </location>
</feature>
<evidence type="ECO:0000259" key="11">
    <source>
        <dbReference type="Pfam" id="PF05201"/>
    </source>
</evidence>
<comment type="caution">
    <text evidence="12">The sequence shown here is derived from an EMBL/GenBank/DDBJ whole genome shotgun (WGS) entry which is preliminary data.</text>
</comment>
<dbReference type="InterPro" id="IPR036453">
    <property type="entry name" value="GluRdtase_dimer_dom_sf"/>
</dbReference>
<evidence type="ECO:0000256" key="5">
    <source>
        <dbReference type="ARBA" id="ARBA00023002"/>
    </source>
</evidence>
<dbReference type="Pfam" id="PF05201">
    <property type="entry name" value="GlutR_N"/>
    <property type="match status" value="1"/>
</dbReference>
<dbReference type="Pfam" id="PF01488">
    <property type="entry name" value="Shikimate_DH"/>
    <property type="match status" value="1"/>
</dbReference>
<dbReference type="Gene3D" id="3.40.50.720">
    <property type="entry name" value="NAD(P)-binding Rossmann-like Domain"/>
    <property type="match status" value="1"/>
</dbReference>
<dbReference type="NCBIfam" id="NF000750">
    <property type="entry name" value="PRK00045.3-4"/>
    <property type="match status" value="1"/>
</dbReference>
<keyword evidence="4 8" id="KW-0521">NADP</keyword>
<proteinExistence type="inferred from homology"/>
<evidence type="ECO:0000256" key="8">
    <source>
        <dbReference type="HAMAP-Rule" id="MF_00087"/>
    </source>
</evidence>
<dbReference type="Gene3D" id="3.30.460.30">
    <property type="entry name" value="Glutamyl-tRNA reductase, N-terminal domain"/>
    <property type="match status" value="1"/>
</dbReference>
<dbReference type="SUPFAM" id="SSF69075">
    <property type="entry name" value="Glutamyl tRNA-reductase dimerization domain"/>
    <property type="match status" value="1"/>
</dbReference>
<dbReference type="RefSeq" id="WP_046456053.1">
    <property type="nucleotide sequence ID" value="NZ_BAAAOB010000001.1"/>
</dbReference>
<organism evidence="12 13">
    <name type="scientific">Leucobacter iarius</name>
    <dbReference type="NCBI Taxonomy" id="333963"/>
    <lineage>
        <taxon>Bacteria</taxon>
        <taxon>Bacillati</taxon>
        <taxon>Actinomycetota</taxon>
        <taxon>Actinomycetes</taxon>
        <taxon>Micrococcales</taxon>
        <taxon>Microbacteriaceae</taxon>
        <taxon>Leucobacter</taxon>
    </lineage>
</organism>
<dbReference type="PANTHER" id="PTHR43013:SF1">
    <property type="entry name" value="GLUTAMYL-TRNA REDUCTASE"/>
    <property type="match status" value="1"/>
</dbReference>
<comment type="domain">
    <text evidence="8">Possesses an unusual extended V-shaped dimeric structure with each monomer consisting of three distinct domains arranged along a curved 'spinal' alpha-helix. The N-terminal catalytic domain specifically recognizes the glutamate moiety of the substrate. The second domain is the NADPH-binding domain, and the third C-terminal domain is responsible for dimerization.</text>
</comment>
<dbReference type="SUPFAM" id="SSF51735">
    <property type="entry name" value="NAD(P)-binding Rossmann-fold domains"/>
    <property type="match status" value="1"/>
</dbReference>
<feature type="binding site" evidence="8">
    <location>
        <position position="115"/>
    </location>
    <ligand>
        <name>substrate</name>
    </ligand>
</feature>
<dbReference type="PANTHER" id="PTHR43013">
    <property type="entry name" value="GLUTAMYL-TRNA REDUCTASE"/>
    <property type="match status" value="1"/>
</dbReference>
<dbReference type="InterPro" id="IPR036291">
    <property type="entry name" value="NAD(P)-bd_dom_sf"/>
</dbReference>
<accession>A0ABP4XJU3</accession>
<keyword evidence="5 8" id="KW-0560">Oxidoreductase</keyword>
<feature type="binding site" evidence="8">
    <location>
        <begin position="184"/>
        <end position="189"/>
    </location>
    <ligand>
        <name>NADP(+)</name>
        <dbReference type="ChEBI" id="CHEBI:58349"/>
    </ligand>
</feature>
<evidence type="ECO:0000256" key="2">
    <source>
        <dbReference type="ARBA" id="ARBA00005916"/>
    </source>
</evidence>
<evidence type="ECO:0000259" key="9">
    <source>
        <dbReference type="Pfam" id="PF00745"/>
    </source>
</evidence>
<feature type="domain" description="Tetrapyrrole biosynthesis glutamyl-tRNA reductase dimerisation" evidence="9">
    <location>
        <begin position="328"/>
        <end position="416"/>
    </location>
</feature>
<comment type="subunit">
    <text evidence="8">Homodimer.</text>
</comment>
<dbReference type="InterPro" id="IPR018214">
    <property type="entry name" value="GluRdtase_CS"/>
</dbReference>
<comment type="function">
    <text evidence="8">Catalyzes the NADPH-dependent reduction of glutamyl-tRNA(Glu) to glutamate 1-semialdehyde (GSA).</text>
</comment>
<evidence type="ECO:0000256" key="1">
    <source>
        <dbReference type="ARBA" id="ARBA00005059"/>
    </source>
</evidence>
<dbReference type="Proteomes" id="UP001500851">
    <property type="component" value="Unassembled WGS sequence"/>
</dbReference>
<dbReference type="PROSITE" id="PS00747">
    <property type="entry name" value="GLUTR"/>
    <property type="match status" value="1"/>
</dbReference>
<feature type="binding site" evidence="8">
    <location>
        <position position="104"/>
    </location>
    <ligand>
        <name>substrate</name>
    </ligand>
</feature>
<dbReference type="InterPro" id="IPR036343">
    <property type="entry name" value="GluRdtase_N_sf"/>
</dbReference>
<dbReference type="Pfam" id="PF00745">
    <property type="entry name" value="GlutR_dimer"/>
    <property type="match status" value="1"/>
</dbReference>
<feature type="binding site" evidence="8">
    <location>
        <begin position="109"/>
        <end position="111"/>
    </location>
    <ligand>
        <name>substrate</name>
    </ligand>
</feature>
<evidence type="ECO:0000256" key="7">
    <source>
        <dbReference type="ARBA" id="ARBA00047464"/>
    </source>
</evidence>
<comment type="similarity">
    <text evidence="2 8">Belongs to the glutamyl-tRNA reductase family.</text>
</comment>
<evidence type="ECO:0000313" key="12">
    <source>
        <dbReference type="EMBL" id="GAA1781910.1"/>
    </source>
</evidence>
<evidence type="ECO:0000256" key="4">
    <source>
        <dbReference type="ARBA" id="ARBA00022857"/>
    </source>
</evidence>
<dbReference type="InterPro" id="IPR015896">
    <property type="entry name" value="4pyrrol_synth_GluRdtase_dimer"/>
</dbReference>
<evidence type="ECO:0000256" key="3">
    <source>
        <dbReference type="ARBA" id="ARBA00012970"/>
    </source>
</evidence>
<keyword evidence="6 8" id="KW-0627">Porphyrin biosynthesis</keyword>
<protein>
    <recommendedName>
        <fullName evidence="3 8">Glutamyl-tRNA reductase</fullName>
        <shortName evidence="8">GluTR</shortName>
        <ecNumber evidence="3 8">1.2.1.70</ecNumber>
    </recommendedName>
</protein>
<reference evidence="13" key="1">
    <citation type="journal article" date="2019" name="Int. J. Syst. Evol. Microbiol.">
        <title>The Global Catalogue of Microorganisms (GCM) 10K type strain sequencing project: providing services to taxonomists for standard genome sequencing and annotation.</title>
        <authorList>
            <consortium name="The Broad Institute Genomics Platform"/>
            <consortium name="The Broad Institute Genome Sequencing Center for Infectious Disease"/>
            <person name="Wu L."/>
            <person name="Ma J."/>
        </authorList>
    </citation>
    <scope>NUCLEOTIDE SEQUENCE [LARGE SCALE GENOMIC DNA]</scope>
    <source>
        <strain evidence="13">JCM 14736</strain>
    </source>
</reference>
<comment type="miscellaneous">
    <text evidence="8">During catalysis, the active site Cys acts as a nucleophile attacking the alpha-carbonyl group of tRNA-bound glutamate with the formation of a thioester intermediate between enzyme and glutamate, and the concomitant release of tRNA(Glu). The thioester intermediate is finally reduced by direct hydride transfer from NADPH, to form the product GSA.</text>
</comment>
<dbReference type="EC" id="1.2.1.70" evidence="3 8"/>
<comment type="pathway">
    <text evidence="1 8">Porphyrin-containing compound metabolism; protoporphyrin-IX biosynthesis; 5-aminolevulinate from L-glutamyl-tRNA(Glu): step 1/2.</text>
</comment>
<dbReference type="PIRSF" id="PIRSF000445">
    <property type="entry name" value="4pyrrol_synth_GluRdtase"/>
    <property type="match status" value="1"/>
</dbReference>
<name>A0ABP4XJU3_9MICO</name>
<gene>
    <name evidence="8" type="primary">hemA</name>
    <name evidence="12" type="ORF">GCM10009768_08580</name>
</gene>
<feature type="domain" description="Quinate/shikimate 5-dehydrogenase/glutamyl-tRNA reductase" evidence="10">
    <location>
        <begin position="167"/>
        <end position="312"/>
    </location>
</feature>
<feature type="site" description="Important for activity" evidence="8">
    <location>
        <position position="94"/>
    </location>
</feature>
<evidence type="ECO:0000256" key="6">
    <source>
        <dbReference type="ARBA" id="ARBA00023244"/>
    </source>
</evidence>
<evidence type="ECO:0000259" key="10">
    <source>
        <dbReference type="Pfam" id="PF01488"/>
    </source>
</evidence>
<dbReference type="SUPFAM" id="SSF69742">
    <property type="entry name" value="Glutamyl tRNA-reductase catalytic, N-terminal domain"/>
    <property type="match status" value="1"/>
</dbReference>
<dbReference type="InterPro" id="IPR006151">
    <property type="entry name" value="Shikm_DH/Glu-tRNA_Rdtase"/>
</dbReference>
<dbReference type="InterPro" id="IPR000343">
    <property type="entry name" value="4pyrrol_synth_GluRdtase"/>
</dbReference>
<keyword evidence="13" id="KW-1185">Reference proteome</keyword>
<dbReference type="EMBL" id="BAAAOB010000001">
    <property type="protein sequence ID" value="GAA1781910.1"/>
    <property type="molecule type" value="Genomic_DNA"/>
</dbReference>
<feature type="binding site" evidence="8">
    <location>
        <begin position="46"/>
        <end position="49"/>
    </location>
    <ligand>
        <name>substrate</name>
    </ligand>
</feature>
<sequence length="419" mass="44511">MSLLCVSVDHHRADLELLEHIERRADDLTARLTDPAFATGAVVVATCNRFEAYLDSPVLDRDAVLRSLAEAAELPAERFADASAVHAGSEVPEHLFAVAGGLESAVVGEGEIAGQVRRALDRARTAGTVTTELERLFQRATGVSKAIKHRTGIQSKGRSLVRLALRMAESRIGDWRGTRIVLVGTGAYAGASLAALRARGAERIGVYSPSGRAQQFAASHGVRAIPHEALELELERADLVIACSHAQDPLLDRERFARTVAPSRAPFCHALAGGAVSNADRPRPRLLIDLGVPRNIDPASATVPGVELLDLETVAKHAPIAELSAEAEAREIVADAAAEFAADRAELDAVPALVTLRGHVHGILEDEIARSGDPDVAAALRHFAGRLMHQPTVRVRQLGRAGRAPEARAAVEALFGPGE</sequence>
<dbReference type="HAMAP" id="MF_00087">
    <property type="entry name" value="Glu_tRNA_reductase"/>
    <property type="match status" value="1"/>
</dbReference>
<evidence type="ECO:0000313" key="13">
    <source>
        <dbReference type="Proteomes" id="UP001500851"/>
    </source>
</evidence>
<dbReference type="InterPro" id="IPR015895">
    <property type="entry name" value="4pyrrol_synth_GluRdtase_N"/>
</dbReference>